<evidence type="ECO:0000259" key="1">
    <source>
        <dbReference type="Pfam" id="PF20700"/>
    </source>
</evidence>
<reference evidence="2" key="1">
    <citation type="submission" date="2020-08" db="EMBL/GenBank/DDBJ databases">
        <title>Multicomponent nature underlies the extraordinary mechanical properties of spider dragline silk.</title>
        <authorList>
            <person name="Kono N."/>
            <person name="Nakamura H."/>
            <person name="Mori M."/>
            <person name="Yoshida Y."/>
            <person name="Ohtoshi R."/>
            <person name="Malay A.D."/>
            <person name="Moran D.A.P."/>
            <person name="Tomita M."/>
            <person name="Numata K."/>
            <person name="Arakawa K."/>
        </authorList>
    </citation>
    <scope>NUCLEOTIDE SEQUENCE</scope>
</reference>
<dbReference type="EMBL" id="BMAU01021255">
    <property type="protein sequence ID" value="GFY05636.1"/>
    <property type="molecule type" value="Genomic_DNA"/>
</dbReference>
<dbReference type="InterPro" id="IPR049012">
    <property type="entry name" value="Mutator_transp_dom"/>
</dbReference>
<protein>
    <recommendedName>
        <fullName evidence="1">Mutator-like transposase domain-containing protein</fullName>
    </recommendedName>
</protein>
<sequence length="147" mass="16106">MNSPIPSQRFNKKESGLDTAVETVATVSMQIAAKEAKDVSEHSDIPVAIDGTWQKHGHTSLNGAVIVTSFYTGKVLDASIFLRFCKCPNKMHNENCKANHFGNSGSMDISGAIEIFQRSESLHGLQYTKFLGEADARAYKAINEMQP</sequence>
<proteinExistence type="predicted"/>
<dbReference type="Pfam" id="PF20700">
    <property type="entry name" value="Mutator"/>
    <property type="match status" value="1"/>
</dbReference>
<feature type="domain" description="Mutator-like transposase" evidence="1">
    <location>
        <begin position="4"/>
        <end position="146"/>
    </location>
</feature>
<gene>
    <name evidence="2" type="primary">g.27968</name>
    <name evidence="2" type="ORF">TNCV_4403031</name>
</gene>
<keyword evidence="3" id="KW-1185">Reference proteome</keyword>
<evidence type="ECO:0000313" key="2">
    <source>
        <dbReference type="EMBL" id="GFY05636.1"/>
    </source>
</evidence>
<dbReference type="AlphaFoldDB" id="A0A8X6S398"/>
<dbReference type="Proteomes" id="UP000887159">
    <property type="component" value="Unassembled WGS sequence"/>
</dbReference>
<name>A0A8X6S398_TRICX</name>
<comment type="caution">
    <text evidence="2">The sequence shown here is derived from an EMBL/GenBank/DDBJ whole genome shotgun (WGS) entry which is preliminary data.</text>
</comment>
<evidence type="ECO:0000313" key="3">
    <source>
        <dbReference type="Proteomes" id="UP000887159"/>
    </source>
</evidence>
<organism evidence="2 3">
    <name type="scientific">Trichonephila clavipes</name>
    <name type="common">Golden silk orbweaver</name>
    <name type="synonym">Nephila clavipes</name>
    <dbReference type="NCBI Taxonomy" id="2585209"/>
    <lineage>
        <taxon>Eukaryota</taxon>
        <taxon>Metazoa</taxon>
        <taxon>Ecdysozoa</taxon>
        <taxon>Arthropoda</taxon>
        <taxon>Chelicerata</taxon>
        <taxon>Arachnida</taxon>
        <taxon>Araneae</taxon>
        <taxon>Araneomorphae</taxon>
        <taxon>Entelegynae</taxon>
        <taxon>Araneoidea</taxon>
        <taxon>Nephilidae</taxon>
        <taxon>Trichonephila</taxon>
    </lineage>
</organism>
<accession>A0A8X6S398</accession>